<dbReference type="Proteomes" id="UP000823749">
    <property type="component" value="Chromosome 6"/>
</dbReference>
<accession>A0AAV6JTP1</accession>
<dbReference type="AlphaFoldDB" id="A0AAV6JTP1"/>
<dbReference type="Pfam" id="PF13456">
    <property type="entry name" value="RVT_3"/>
    <property type="match status" value="1"/>
</dbReference>
<proteinExistence type="inferred from homology"/>
<comment type="caution">
    <text evidence="4">The sequence shown here is derived from an EMBL/GenBank/DDBJ whole genome shotgun (WGS) entry which is preliminary data.</text>
</comment>
<dbReference type="PRINTS" id="PR00131">
    <property type="entry name" value="GLHYDRLASE1"/>
</dbReference>
<evidence type="ECO:0000256" key="1">
    <source>
        <dbReference type="ARBA" id="ARBA00010838"/>
    </source>
</evidence>
<dbReference type="SUPFAM" id="SSF51445">
    <property type="entry name" value="(Trans)glycosidases"/>
    <property type="match status" value="1"/>
</dbReference>
<dbReference type="EMBL" id="JACTNZ010000006">
    <property type="protein sequence ID" value="KAG5543525.1"/>
    <property type="molecule type" value="Genomic_DNA"/>
</dbReference>
<gene>
    <name evidence="4" type="ORF">RHGRI_016306</name>
</gene>
<dbReference type="CDD" id="cd06222">
    <property type="entry name" value="RNase_H_like"/>
    <property type="match status" value="1"/>
</dbReference>
<dbReference type="InterPro" id="IPR044730">
    <property type="entry name" value="RNase_H-like_dom_plant"/>
</dbReference>
<protein>
    <recommendedName>
        <fullName evidence="3">RNase H type-1 domain-containing protein</fullName>
    </recommendedName>
</protein>
<evidence type="ECO:0000259" key="3">
    <source>
        <dbReference type="Pfam" id="PF13456"/>
    </source>
</evidence>
<dbReference type="GO" id="GO:0005975">
    <property type="term" value="P:carbohydrate metabolic process"/>
    <property type="evidence" value="ECO:0007669"/>
    <property type="project" value="InterPro"/>
</dbReference>
<evidence type="ECO:0000313" key="5">
    <source>
        <dbReference type="Proteomes" id="UP000823749"/>
    </source>
</evidence>
<dbReference type="PANTHER" id="PTHR10353:SF28">
    <property type="entry name" value="BETA-GLUCOSIDASE 44"/>
    <property type="match status" value="1"/>
</dbReference>
<dbReference type="GO" id="GO:0008422">
    <property type="term" value="F:beta-glucosidase activity"/>
    <property type="evidence" value="ECO:0007669"/>
    <property type="project" value="TreeGrafter"/>
</dbReference>
<dbReference type="InterPro" id="IPR002156">
    <property type="entry name" value="RNaseH_domain"/>
</dbReference>
<evidence type="ECO:0000256" key="2">
    <source>
        <dbReference type="RuleBase" id="RU003690"/>
    </source>
</evidence>
<comment type="similarity">
    <text evidence="1 2">Belongs to the glycosyl hydrolase 1 family.</text>
</comment>
<keyword evidence="5" id="KW-1185">Reference proteome</keyword>
<dbReference type="PANTHER" id="PTHR10353">
    <property type="entry name" value="GLYCOSYL HYDROLASE"/>
    <property type="match status" value="1"/>
</dbReference>
<dbReference type="GO" id="GO:0004523">
    <property type="term" value="F:RNA-DNA hybrid ribonuclease activity"/>
    <property type="evidence" value="ECO:0007669"/>
    <property type="project" value="InterPro"/>
</dbReference>
<evidence type="ECO:0000313" key="4">
    <source>
        <dbReference type="EMBL" id="KAG5543525.1"/>
    </source>
</evidence>
<dbReference type="Gene3D" id="3.20.20.80">
    <property type="entry name" value="Glycosidases"/>
    <property type="match status" value="2"/>
</dbReference>
<dbReference type="Pfam" id="PF00232">
    <property type="entry name" value="Glyco_hydro_1"/>
    <property type="match status" value="2"/>
</dbReference>
<dbReference type="GO" id="GO:0003676">
    <property type="term" value="F:nucleic acid binding"/>
    <property type="evidence" value="ECO:0007669"/>
    <property type="project" value="InterPro"/>
</dbReference>
<organism evidence="4 5">
    <name type="scientific">Rhododendron griersonianum</name>
    <dbReference type="NCBI Taxonomy" id="479676"/>
    <lineage>
        <taxon>Eukaryota</taxon>
        <taxon>Viridiplantae</taxon>
        <taxon>Streptophyta</taxon>
        <taxon>Embryophyta</taxon>
        <taxon>Tracheophyta</taxon>
        <taxon>Spermatophyta</taxon>
        <taxon>Magnoliopsida</taxon>
        <taxon>eudicotyledons</taxon>
        <taxon>Gunneridae</taxon>
        <taxon>Pentapetalae</taxon>
        <taxon>asterids</taxon>
        <taxon>Ericales</taxon>
        <taxon>Ericaceae</taxon>
        <taxon>Ericoideae</taxon>
        <taxon>Rhodoreae</taxon>
        <taxon>Rhododendron</taxon>
    </lineage>
</organism>
<reference evidence="4 5" key="1">
    <citation type="submission" date="2020-08" db="EMBL/GenBank/DDBJ databases">
        <title>Plant Genome Project.</title>
        <authorList>
            <person name="Zhang R.-G."/>
        </authorList>
    </citation>
    <scope>NUCLEOTIDE SEQUENCE [LARGE SCALE GENOMIC DNA]</scope>
    <source>
        <strain evidence="4">WSP0</strain>
        <tissue evidence="4">Leaf</tissue>
    </source>
</reference>
<name>A0AAV6JTP1_9ERIC</name>
<feature type="domain" description="RNase H type-1" evidence="3">
    <location>
        <begin position="75"/>
        <end position="180"/>
    </location>
</feature>
<dbReference type="InterPro" id="IPR001360">
    <property type="entry name" value="Glyco_hydro_1"/>
</dbReference>
<sequence>MPIHVLFPLALRAIWLNRNCCVFYNSSPDFSVKVRNVINFSLEWTLACDRDQSHCGNQTVLVSQVPPPVGLFKLNTDGSFDANLSMGLAGGLIRDSSGNWVLGFQRKDVVASSSTACWALKDCLQLALERNLLIGILAETDSLTLVHLLNQIVLSNHELCNIISDCMVLLDQLKAEVCHVDLSSIPNYLIQIVLDDARGRTMVPGSLLFVGSPSLDLRFPPLDLRLPPLVNGNASGALHRFIHPIVYGEYPKTMQEMLGHRLPQFTNKEVKMVKGSMVFVGVYQYTAYYIQKKRSADWSTGMDDPGNVTLPKGLHDTTRKNYYKAYITQLKRAIDDGANVEGYFAWSLLDNFEWRLGYTSRFGIVYVDYKTLKHYPKMSAYCAALSLLMKMILISLLADIVDWMLCVTAAP</sequence>
<dbReference type="InterPro" id="IPR017853">
    <property type="entry name" value="GH"/>
</dbReference>